<dbReference type="EMBL" id="CAUYUJ010004724">
    <property type="protein sequence ID" value="CAK0810700.1"/>
    <property type="molecule type" value="Genomic_DNA"/>
</dbReference>
<feature type="non-terminal residue" evidence="2">
    <location>
        <position position="153"/>
    </location>
</feature>
<reference evidence="2" key="1">
    <citation type="submission" date="2023-10" db="EMBL/GenBank/DDBJ databases">
        <authorList>
            <person name="Chen Y."/>
            <person name="Shah S."/>
            <person name="Dougan E. K."/>
            <person name="Thang M."/>
            <person name="Chan C."/>
        </authorList>
    </citation>
    <scope>NUCLEOTIDE SEQUENCE [LARGE SCALE GENOMIC DNA]</scope>
</reference>
<protein>
    <submittedName>
        <fullName evidence="2">Uncharacterized protein</fullName>
    </submittedName>
</protein>
<sequence>DADAGTAALEEARAAQLGSSMETQLVESFAEPPRRVREGIGSDELAELLQLPKELRGLSPEDAERQEYAACEGLSREQLEARVVELSRVLAVGRLHGRALLEQALLTRLEAVDAASLKEPRAEEAVAARAPALSPIPVPPSFSSSFLSSPDMP</sequence>
<feature type="region of interest" description="Disordered" evidence="1">
    <location>
        <begin position="128"/>
        <end position="153"/>
    </location>
</feature>
<feature type="compositionally biased region" description="Low complexity" evidence="1">
    <location>
        <begin position="141"/>
        <end position="153"/>
    </location>
</feature>
<name>A0ABN9QXU8_9DINO</name>
<keyword evidence="3" id="KW-1185">Reference proteome</keyword>
<evidence type="ECO:0000256" key="1">
    <source>
        <dbReference type="SAM" id="MobiDB-lite"/>
    </source>
</evidence>
<evidence type="ECO:0000313" key="3">
    <source>
        <dbReference type="Proteomes" id="UP001189429"/>
    </source>
</evidence>
<accession>A0ABN9QXU8</accession>
<feature type="non-terminal residue" evidence="2">
    <location>
        <position position="1"/>
    </location>
</feature>
<dbReference type="Proteomes" id="UP001189429">
    <property type="component" value="Unassembled WGS sequence"/>
</dbReference>
<proteinExistence type="predicted"/>
<gene>
    <name evidence="2" type="ORF">PCOR1329_LOCUS15577</name>
</gene>
<organism evidence="2 3">
    <name type="scientific">Prorocentrum cordatum</name>
    <dbReference type="NCBI Taxonomy" id="2364126"/>
    <lineage>
        <taxon>Eukaryota</taxon>
        <taxon>Sar</taxon>
        <taxon>Alveolata</taxon>
        <taxon>Dinophyceae</taxon>
        <taxon>Prorocentrales</taxon>
        <taxon>Prorocentraceae</taxon>
        <taxon>Prorocentrum</taxon>
    </lineage>
</organism>
<evidence type="ECO:0000313" key="2">
    <source>
        <dbReference type="EMBL" id="CAK0810700.1"/>
    </source>
</evidence>
<comment type="caution">
    <text evidence="2">The sequence shown here is derived from an EMBL/GenBank/DDBJ whole genome shotgun (WGS) entry which is preliminary data.</text>
</comment>